<accession>A0A7S3B848</accession>
<proteinExistence type="predicted"/>
<dbReference type="InterPro" id="IPR036013">
    <property type="entry name" value="Band_7/SPFH_dom_sf"/>
</dbReference>
<dbReference type="AlphaFoldDB" id="A0A7S3B848"/>
<gene>
    <name evidence="2" type="ORF">HERI1096_LOCUS25461</name>
</gene>
<organism evidence="2">
    <name type="scientific">Haptolina ericina</name>
    <dbReference type="NCBI Taxonomy" id="156174"/>
    <lineage>
        <taxon>Eukaryota</taxon>
        <taxon>Haptista</taxon>
        <taxon>Haptophyta</taxon>
        <taxon>Prymnesiophyceae</taxon>
        <taxon>Prymnesiales</taxon>
        <taxon>Prymnesiaceae</taxon>
        <taxon>Haptolina</taxon>
    </lineage>
</organism>
<sequence>MNGKQKDMSSDKGNGKANGTTSGTNVEHKEHVWDSPAYERLLEHGLLRTDWRKPSVDALEFKDGNATPGGNVFRRLACIAFPPAGYFLNTVEVPAGCVRKMQNGRGGFEFIGNRGKKQGVHAYWDAFYRIEKRNDVLLADGEKDGLCIHNGDCWIVVVPQGFVGLAMDMGQPVLLPPGMHQWRSATMKFEANIDLNQPVIIMGPYTLLTVDKGYEAVTQNNGQQQVLPGGNVHLLTHRNWKFEKFITCKIQTDNLQRIEVMTGDNVLMHCHATVCWSITDVQRCAEKAAETMNHVGNSKSGKKTDAGTIDKLRNDVLKQAEASLSALVGKVNFSNTFSAATALQVGQTPLIISDAEGLEGGVVEARRLPKSVDSDVSSLLFDVDKLKCSVAHANDMTTRYGVGIISINIISAKPADDQLMACLAKGAVAAAEAQQLETIALGRAKAATIDARGIADALKISAQADAEAEVTRAEGSKQAASLLNEQEVAVMLATISATGAALKNAQSNLILGSDASNIGSMLMSNPDYTSKLGLTK</sequence>
<name>A0A7S3B848_9EUKA</name>
<dbReference type="Gene3D" id="3.30.479.30">
    <property type="entry name" value="Band 7 domain"/>
    <property type="match status" value="1"/>
</dbReference>
<feature type="region of interest" description="Disordered" evidence="1">
    <location>
        <begin position="1"/>
        <end position="30"/>
    </location>
</feature>
<evidence type="ECO:0008006" key="3">
    <source>
        <dbReference type="Google" id="ProtNLM"/>
    </source>
</evidence>
<dbReference type="EMBL" id="HBHX01046016">
    <property type="protein sequence ID" value="CAE0125229.1"/>
    <property type="molecule type" value="Transcribed_RNA"/>
</dbReference>
<evidence type="ECO:0000256" key="1">
    <source>
        <dbReference type="SAM" id="MobiDB-lite"/>
    </source>
</evidence>
<evidence type="ECO:0000313" key="2">
    <source>
        <dbReference type="EMBL" id="CAE0125229.1"/>
    </source>
</evidence>
<reference evidence="2" key="1">
    <citation type="submission" date="2021-01" db="EMBL/GenBank/DDBJ databases">
        <authorList>
            <person name="Corre E."/>
            <person name="Pelletier E."/>
            <person name="Niang G."/>
            <person name="Scheremetjew M."/>
            <person name="Finn R."/>
            <person name="Kale V."/>
            <person name="Holt S."/>
            <person name="Cochrane G."/>
            <person name="Meng A."/>
            <person name="Brown T."/>
            <person name="Cohen L."/>
        </authorList>
    </citation>
    <scope>NUCLEOTIDE SEQUENCE</scope>
    <source>
        <strain evidence="2">CCMP281</strain>
    </source>
</reference>
<protein>
    <recommendedName>
        <fullName evidence="3">Band 7 domain-containing protein</fullName>
    </recommendedName>
</protein>
<feature type="compositionally biased region" description="Basic and acidic residues" evidence="1">
    <location>
        <begin position="1"/>
        <end position="14"/>
    </location>
</feature>